<dbReference type="InterPro" id="IPR015500">
    <property type="entry name" value="Peptidase_S8_subtilisin-rel"/>
</dbReference>
<evidence type="ECO:0000256" key="1">
    <source>
        <dbReference type="ARBA" id="ARBA00001913"/>
    </source>
</evidence>
<feature type="active site" description="Charge relay system" evidence="9">
    <location>
        <position position="455"/>
    </location>
</feature>
<dbReference type="Gene3D" id="3.40.50.200">
    <property type="entry name" value="Peptidase S8/S53 domain"/>
    <property type="match status" value="1"/>
</dbReference>
<feature type="chain" id="PRO_5019466786" evidence="10">
    <location>
        <begin position="30"/>
        <end position="1048"/>
    </location>
</feature>
<evidence type="ECO:0000256" key="10">
    <source>
        <dbReference type="SAM" id="SignalP"/>
    </source>
</evidence>
<evidence type="ECO:0000313" key="14">
    <source>
        <dbReference type="Proteomes" id="UP000273811"/>
    </source>
</evidence>
<keyword evidence="6 9" id="KW-0378">Hydrolase</keyword>
<evidence type="ECO:0000259" key="12">
    <source>
        <dbReference type="Pfam" id="PF17936"/>
    </source>
</evidence>
<dbReference type="CDD" id="cd07484">
    <property type="entry name" value="Peptidases_S8_Thermitase_like"/>
    <property type="match status" value="1"/>
</dbReference>
<keyword evidence="5 9" id="KW-0645">Protease</keyword>
<evidence type="ECO:0000313" key="13">
    <source>
        <dbReference type="EMBL" id="RWR13630.1"/>
    </source>
</evidence>
<evidence type="ECO:0000256" key="2">
    <source>
        <dbReference type="ARBA" id="ARBA00004613"/>
    </source>
</evidence>
<evidence type="ECO:0000256" key="9">
    <source>
        <dbReference type="PROSITE-ProRule" id="PRU01240"/>
    </source>
</evidence>
<dbReference type="InterPro" id="IPR034084">
    <property type="entry name" value="Thermitase-like_dom"/>
</dbReference>
<dbReference type="OrthoDB" id="9798386at2"/>
<gene>
    <name evidence="13" type="ORF">D4N35_004230</name>
</gene>
<dbReference type="PROSITE" id="PS51892">
    <property type="entry name" value="SUBTILASE"/>
    <property type="match status" value="1"/>
</dbReference>
<feature type="domain" description="Bacterial Ig" evidence="12">
    <location>
        <begin position="727"/>
        <end position="786"/>
    </location>
</feature>
<dbReference type="NCBIfam" id="NF033510">
    <property type="entry name" value="Ca_tandemer"/>
    <property type="match status" value="2"/>
</dbReference>
<dbReference type="Pfam" id="PF00082">
    <property type="entry name" value="Peptidase_S8"/>
    <property type="match status" value="1"/>
</dbReference>
<keyword evidence="8" id="KW-0106">Calcium</keyword>
<feature type="active site" description="Charge relay system" evidence="9">
    <location>
        <position position="488"/>
    </location>
</feature>
<comment type="similarity">
    <text evidence="3 9">Belongs to the peptidase S8 family.</text>
</comment>
<evidence type="ECO:0000256" key="4">
    <source>
        <dbReference type="ARBA" id="ARBA00022525"/>
    </source>
</evidence>
<keyword evidence="4" id="KW-0964">Secreted</keyword>
<dbReference type="InterPro" id="IPR036852">
    <property type="entry name" value="Peptidase_S8/S53_dom_sf"/>
</dbReference>
<protein>
    <submittedName>
        <fullName evidence="13">Peptidase S8</fullName>
    </submittedName>
</protein>
<sequence>MKKGKIKYTAFLLAIMLFLSVVQPLAPQASPGTADEAIRLKKGETLNGSFSEPGEVRWYKIEPTDEEIKQDTHMEIEVSGDFEGNVSVYPDKNRAEQDFTFDNYRAEITEGASAVIHMPHAWKGAYFIKVEYYGTFEEIETEENEGEMEEPQAVDYTIGYKGETLSPADLPEEACPVELSVNKREAGVEILKELRLVRDELLSKTDKGQELTSLYYKVAPFLVAKMTFDKKTKDQVYNDLVKLKPIFSELAEKGDGSDYSLTEKDQKAINELYEIVIQNVPGWLKPEIEKIAKEIGIDKLIDKKISTILQENGMAVSQSDTDRVIVKLKSGKAASEFQKKAKGIAKSTSIKTVKGNATSLNNMYVLDAGEKPETIAKNLEKLPEVEYAEPVYTYHKNASDKPPVPPFTDVQSGSQWSLKNTGQDHGKANADIRFEKLYETYKKKQLGNVVIAVVDTGVDHTLADLEEKVIPGYDFANRDDDAYDDEGHGTHVTGIIAAGVDNNYSMTGIHPNAKILPVKVLDASGSGDTEKIALGIKYAVDKGARVINLSLGGPYSRVIEEQLKYAASKNVTIVAASGNDGVDMLDYPAASKYSIAVGASNRLDIVSDFSSYGEGLDLVAPGADIPSLLPNGNVTYLSGTSMATPHVAAAAGLLLSENPKLEPEKVRRILTETADDIAVEEPVSEPDYVDDDYPVRVLEPGYDEVSGWGRLNVWSAFNTVGLGLAINPLSDNDTKITGKAVSGTKLELKDGKTLIAEGTAEKNGTFSIPIRPQQANKVLQLVANDGVASIRVAVQETPVPKTPKVKPVSDGDTVVTGQAEKGTTVAVKAKKQLLGEAKVDNKGQFKVKIKKQKAGTELSITAKSVSKKESKAAKIVVIDKTPPAEPKVKSVGDSDQAVTGKTESGAMVFVKHKGKTIGKKKADAKGNFKVAIKKQKAGTVLYVTAKDAAGNESKAVKVTVKDKTPPTVPKVNKVTDRDKFVSGKTEKNAVVYVKHKGKTLGKKKADAKGKFKVKIKKQKAGTTLSVTAKDAAGNTSKAAKVKVKKYKK</sequence>
<feature type="domain" description="Peptidase S8/S53" evidence="11">
    <location>
        <begin position="448"/>
        <end position="684"/>
    </location>
</feature>
<accession>A0A443IZT5</accession>
<comment type="cofactor">
    <cofactor evidence="1">
        <name>Ca(2+)</name>
        <dbReference type="ChEBI" id="CHEBI:29108"/>
    </cofactor>
</comment>
<dbReference type="InterPro" id="IPR013783">
    <property type="entry name" value="Ig-like_fold"/>
</dbReference>
<dbReference type="PANTHER" id="PTHR43806">
    <property type="entry name" value="PEPTIDASE S8"/>
    <property type="match status" value="1"/>
</dbReference>
<dbReference type="AlphaFoldDB" id="A0A443IZT5"/>
<dbReference type="GO" id="GO:0004252">
    <property type="term" value="F:serine-type endopeptidase activity"/>
    <property type="evidence" value="ECO:0007669"/>
    <property type="project" value="UniProtKB-UniRule"/>
</dbReference>
<dbReference type="GO" id="GO:0006508">
    <property type="term" value="P:proteolysis"/>
    <property type="evidence" value="ECO:0007669"/>
    <property type="project" value="UniProtKB-KW"/>
</dbReference>
<organism evidence="13 14">
    <name type="scientific">Siminovitchia fortis</name>
    <dbReference type="NCBI Taxonomy" id="254758"/>
    <lineage>
        <taxon>Bacteria</taxon>
        <taxon>Bacillati</taxon>
        <taxon>Bacillota</taxon>
        <taxon>Bacilli</taxon>
        <taxon>Bacillales</taxon>
        <taxon>Bacillaceae</taxon>
        <taxon>Siminovitchia</taxon>
    </lineage>
</organism>
<dbReference type="PROSITE" id="PS00137">
    <property type="entry name" value="SUBTILASE_HIS"/>
    <property type="match status" value="1"/>
</dbReference>
<dbReference type="GO" id="GO:0005576">
    <property type="term" value="C:extracellular region"/>
    <property type="evidence" value="ECO:0007669"/>
    <property type="project" value="UniProtKB-SubCell"/>
</dbReference>
<evidence type="ECO:0000256" key="8">
    <source>
        <dbReference type="ARBA" id="ARBA00022837"/>
    </source>
</evidence>
<comment type="caution">
    <text evidence="13">The sequence shown here is derived from an EMBL/GenBank/DDBJ whole genome shotgun (WGS) entry which is preliminary data.</text>
</comment>
<dbReference type="InterPro" id="IPR022398">
    <property type="entry name" value="Peptidase_S8_His-AS"/>
</dbReference>
<dbReference type="InterPro" id="IPR050131">
    <property type="entry name" value="Peptidase_S8_subtilisin-like"/>
</dbReference>
<dbReference type="PRINTS" id="PR00723">
    <property type="entry name" value="SUBTILISIN"/>
</dbReference>
<evidence type="ECO:0000256" key="3">
    <source>
        <dbReference type="ARBA" id="ARBA00011073"/>
    </source>
</evidence>
<dbReference type="SUPFAM" id="SSF52743">
    <property type="entry name" value="Subtilisin-like"/>
    <property type="match status" value="1"/>
</dbReference>
<keyword evidence="14" id="KW-1185">Reference proteome</keyword>
<dbReference type="PANTHER" id="PTHR43806:SF11">
    <property type="entry name" value="CEREVISIN-RELATED"/>
    <property type="match status" value="1"/>
</dbReference>
<dbReference type="PROSITE" id="PS00138">
    <property type="entry name" value="SUBTILASE_SER"/>
    <property type="match status" value="1"/>
</dbReference>
<name>A0A443IZT5_9BACI</name>
<feature type="active site" description="Charge relay system" evidence="9">
    <location>
        <position position="641"/>
    </location>
</feature>
<dbReference type="Proteomes" id="UP000273811">
    <property type="component" value="Unassembled WGS sequence"/>
</dbReference>
<evidence type="ECO:0000256" key="6">
    <source>
        <dbReference type="ARBA" id="ARBA00022801"/>
    </source>
</evidence>
<dbReference type="RefSeq" id="WP_120070486.1">
    <property type="nucleotide sequence ID" value="NZ_CP126113.1"/>
</dbReference>
<comment type="subcellular location">
    <subcellularLocation>
        <location evidence="2">Secreted</location>
    </subcellularLocation>
</comment>
<evidence type="ECO:0000256" key="7">
    <source>
        <dbReference type="ARBA" id="ARBA00022825"/>
    </source>
</evidence>
<dbReference type="Pfam" id="PF17936">
    <property type="entry name" value="Big_6"/>
    <property type="match status" value="4"/>
</dbReference>
<evidence type="ECO:0000256" key="5">
    <source>
        <dbReference type="ARBA" id="ARBA00022670"/>
    </source>
</evidence>
<keyword evidence="10" id="KW-0732">Signal</keyword>
<dbReference type="InterPro" id="IPR041498">
    <property type="entry name" value="Big_6"/>
</dbReference>
<feature type="domain" description="Bacterial Ig" evidence="12">
    <location>
        <begin position="883"/>
        <end position="962"/>
    </location>
</feature>
<dbReference type="EMBL" id="QYTU02000005">
    <property type="protein sequence ID" value="RWR13630.1"/>
    <property type="molecule type" value="Genomic_DNA"/>
</dbReference>
<dbReference type="Gene3D" id="2.60.40.10">
    <property type="entry name" value="Immunoglobulins"/>
    <property type="match status" value="3"/>
</dbReference>
<reference evidence="13" key="1">
    <citation type="submission" date="2018-12" db="EMBL/GenBank/DDBJ databases">
        <authorList>
            <person name="Sun L."/>
            <person name="Chen Z."/>
        </authorList>
    </citation>
    <scope>NUCLEOTIDE SEQUENCE [LARGE SCALE GENOMIC DNA]</scope>
    <source>
        <strain evidence="13">DSM 16012</strain>
    </source>
</reference>
<keyword evidence="7 9" id="KW-0720">Serine protease</keyword>
<feature type="domain" description="Bacterial Ig" evidence="12">
    <location>
        <begin position="966"/>
        <end position="1044"/>
    </location>
</feature>
<evidence type="ECO:0000259" key="11">
    <source>
        <dbReference type="Pfam" id="PF00082"/>
    </source>
</evidence>
<dbReference type="InterPro" id="IPR000209">
    <property type="entry name" value="Peptidase_S8/S53_dom"/>
</dbReference>
<proteinExistence type="inferred from homology"/>
<dbReference type="InterPro" id="IPR023828">
    <property type="entry name" value="Peptidase_S8_Ser-AS"/>
</dbReference>
<feature type="domain" description="Bacterial Ig" evidence="12">
    <location>
        <begin position="800"/>
        <end position="879"/>
    </location>
</feature>
<feature type="signal peptide" evidence="10">
    <location>
        <begin position="1"/>
        <end position="29"/>
    </location>
</feature>